<evidence type="ECO:0000256" key="3">
    <source>
        <dbReference type="ARBA" id="ARBA00007396"/>
    </source>
</evidence>
<comment type="function">
    <text evidence="8">Alpha-L-arabinofuranosidase involved in the hydrolysis of xylan, a major structural heterogeneous polysaccharide found in plant biomass representing the second most abundant polysaccharide in the biosphere, after cellulose.</text>
</comment>
<accession>A0ABQ0CQR3</accession>
<keyword evidence="11" id="KW-1185">Reference proteome</keyword>
<dbReference type="Gene3D" id="2.115.10.20">
    <property type="entry name" value="Glycosyl hydrolase domain, family 43"/>
    <property type="match status" value="1"/>
</dbReference>
<evidence type="ECO:0000313" key="10">
    <source>
        <dbReference type="EMBL" id="GAB0135784.1"/>
    </source>
</evidence>
<proteinExistence type="inferred from homology"/>
<evidence type="ECO:0000256" key="5">
    <source>
        <dbReference type="ARBA" id="ARBA00022729"/>
    </source>
</evidence>
<feature type="signal peptide" evidence="9">
    <location>
        <begin position="1"/>
        <end position="18"/>
    </location>
</feature>
<reference evidence="11" key="1">
    <citation type="submission" date="2024-06" db="EMBL/GenBank/DDBJ databases">
        <title>Draft Genome Sequences of Epichloe bromicola Strains Isolated from Elymus ciliaris.</title>
        <authorList>
            <consortium name="Epichloe bromicola genome sequencing consortium"/>
            <person name="Miura A."/>
            <person name="Imano S."/>
            <person name="Ashida A."/>
            <person name="Sato I."/>
            <person name="Chiba S."/>
            <person name="Tanaka A."/>
            <person name="Camagna M."/>
            <person name="Takemoto D."/>
        </authorList>
    </citation>
    <scope>NUCLEOTIDE SEQUENCE [LARGE SCALE GENOMIC DNA]</scope>
    <source>
        <strain evidence="11">DP</strain>
    </source>
</reference>
<comment type="subcellular location">
    <subcellularLocation>
        <location evidence="2 8">Secreted</location>
    </subcellularLocation>
</comment>
<name>A0ABQ0CQR3_9HYPO</name>
<dbReference type="EMBL" id="BAAFGZ010000149">
    <property type="protein sequence ID" value="GAB0135784.1"/>
    <property type="molecule type" value="Genomic_DNA"/>
</dbReference>
<evidence type="ECO:0000256" key="4">
    <source>
        <dbReference type="ARBA" id="ARBA00022525"/>
    </source>
</evidence>
<evidence type="ECO:0000256" key="7">
    <source>
        <dbReference type="ARBA" id="ARBA00023295"/>
    </source>
</evidence>
<dbReference type="PANTHER" id="PTHR40631">
    <property type="entry name" value="ALPHA-L-ARABINOFURANOSIDASE AXHA-2-RELATED"/>
    <property type="match status" value="1"/>
</dbReference>
<evidence type="ECO:0000256" key="1">
    <source>
        <dbReference type="ARBA" id="ARBA00001462"/>
    </source>
</evidence>
<keyword evidence="5 8" id="KW-0732">Signal</keyword>
<dbReference type="PANTHER" id="PTHR40631:SF2">
    <property type="entry name" value="ALPHA-L-ARABINOFURANOSIDASE"/>
    <property type="match status" value="1"/>
</dbReference>
<organism evidence="10 11">
    <name type="scientific">Epichloe bromicola</name>
    <dbReference type="NCBI Taxonomy" id="79588"/>
    <lineage>
        <taxon>Eukaryota</taxon>
        <taxon>Fungi</taxon>
        <taxon>Dikarya</taxon>
        <taxon>Ascomycota</taxon>
        <taxon>Pezizomycotina</taxon>
        <taxon>Sordariomycetes</taxon>
        <taxon>Hypocreomycetidae</taxon>
        <taxon>Hypocreales</taxon>
        <taxon>Clavicipitaceae</taxon>
        <taxon>Epichloe</taxon>
    </lineage>
</organism>
<evidence type="ECO:0000256" key="6">
    <source>
        <dbReference type="ARBA" id="ARBA00022801"/>
    </source>
</evidence>
<comment type="similarity">
    <text evidence="3 8">Belongs to the glycosyl hydrolase 62 family.</text>
</comment>
<feature type="chain" id="PRO_5047204213" description="Alpha-L-arabinofuranosidase" evidence="9">
    <location>
        <begin position="19"/>
        <end position="336"/>
    </location>
</feature>
<evidence type="ECO:0000256" key="8">
    <source>
        <dbReference type="RuleBase" id="RU368117"/>
    </source>
</evidence>
<dbReference type="Pfam" id="PF03664">
    <property type="entry name" value="Glyco_hydro_62"/>
    <property type="match status" value="1"/>
</dbReference>
<sequence>MKFLSLAWVVAAATGAISSSVVPRAGIPTKFSWTSTGPLISAKHDGRGIRGVKDPSVVHYDNKYHVFASTVRETGSSLVYLSFTDWSQAQQATFHYLDAKGVGYRAAPQVFHMASQNLWYLIYHDGGAAYSTNPDISNPAGWSAPKHFYSSMPALIKKTLGDGSWVDMWVICDDADCHLFSTGDNGHLYRAQTSIADFPRGMGEPVIALKDSKFALFEASNVYNIGGSYLLIVEAAGSLDGYRYLRSWTSDSLSGQWKSLASTEQNPFAGYANVKFSGPAWTRCFSHGEAVRTNVDQTMTIKPCGIEYLYQGVDPGERGDYNNAAWKLALLKQVGC</sequence>
<dbReference type="CDD" id="cd08987">
    <property type="entry name" value="GH62"/>
    <property type="match status" value="1"/>
</dbReference>
<dbReference type="EC" id="3.2.1.55" evidence="8"/>
<keyword evidence="6 8" id="KW-0378">Hydrolase</keyword>
<gene>
    <name evidence="10" type="primary">g4109</name>
    <name evidence="10" type="ORF">EsDP_00004109</name>
</gene>
<keyword evidence="7 8" id="KW-0326">Glycosidase</keyword>
<evidence type="ECO:0000313" key="11">
    <source>
        <dbReference type="Proteomes" id="UP001562357"/>
    </source>
</evidence>
<dbReference type="Proteomes" id="UP001562357">
    <property type="component" value="Unassembled WGS sequence"/>
</dbReference>
<comment type="catalytic activity">
    <reaction evidence="1 8">
        <text>Hydrolysis of terminal non-reducing alpha-L-arabinofuranoside residues in alpha-L-arabinosides.</text>
        <dbReference type="EC" id="3.2.1.55"/>
    </reaction>
</comment>
<dbReference type="SUPFAM" id="SSF75005">
    <property type="entry name" value="Arabinanase/levansucrase/invertase"/>
    <property type="match status" value="1"/>
</dbReference>
<dbReference type="InterPro" id="IPR005193">
    <property type="entry name" value="GH62_arabinosidase"/>
</dbReference>
<evidence type="ECO:0000256" key="2">
    <source>
        <dbReference type="ARBA" id="ARBA00004613"/>
    </source>
</evidence>
<comment type="caution">
    <text evidence="10">The sequence shown here is derived from an EMBL/GenBank/DDBJ whole genome shotgun (WGS) entry which is preliminary data.</text>
</comment>
<keyword evidence="4 8" id="KW-0964">Secreted</keyword>
<protein>
    <recommendedName>
        <fullName evidence="8">Alpha-L-arabinofuranosidase</fullName>
        <ecNumber evidence="8">3.2.1.55</ecNumber>
    </recommendedName>
</protein>
<evidence type="ECO:0000256" key="9">
    <source>
        <dbReference type="SAM" id="SignalP"/>
    </source>
</evidence>
<dbReference type="InterPro" id="IPR023296">
    <property type="entry name" value="Glyco_hydro_beta-prop_sf"/>
</dbReference>